<dbReference type="EnsemblMetazoa" id="Aqu2.1.09462_001">
    <property type="protein sequence ID" value="Aqu2.1.09462_001"/>
    <property type="gene ID" value="Aqu2.1.09462"/>
</dbReference>
<organism evidence="1">
    <name type="scientific">Amphimedon queenslandica</name>
    <name type="common">Sponge</name>
    <dbReference type="NCBI Taxonomy" id="400682"/>
    <lineage>
        <taxon>Eukaryota</taxon>
        <taxon>Metazoa</taxon>
        <taxon>Porifera</taxon>
        <taxon>Demospongiae</taxon>
        <taxon>Heteroscleromorpha</taxon>
        <taxon>Haplosclerida</taxon>
        <taxon>Niphatidae</taxon>
        <taxon>Amphimedon</taxon>
    </lineage>
</organism>
<protein>
    <submittedName>
        <fullName evidence="1">Uncharacterized protein</fullName>
    </submittedName>
</protein>
<proteinExistence type="predicted"/>
<name>A0A1X7T5D7_AMPQE</name>
<dbReference type="AlphaFoldDB" id="A0A1X7T5D7"/>
<accession>A0A1X7T5D7</accession>
<dbReference type="InParanoid" id="A0A1X7T5D7"/>
<reference evidence="1" key="1">
    <citation type="submission" date="2017-05" db="UniProtKB">
        <authorList>
            <consortium name="EnsemblMetazoa"/>
        </authorList>
    </citation>
    <scope>IDENTIFICATION</scope>
</reference>
<evidence type="ECO:0000313" key="1">
    <source>
        <dbReference type="EnsemblMetazoa" id="Aqu2.1.09462_001"/>
    </source>
</evidence>
<sequence length="60" mass="6907">MCLYMYLYVACNRLLLTKDCVLHEIPSTYHTVGAAFVCHCISSTKKMEVLQEYKLCPNNC</sequence>